<dbReference type="EMBL" id="QXGB01001217">
    <property type="protein sequence ID" value="KAE9194769.1"/>
    <property type="molecule type" value="Genomic_DNA"/>
</dbReference>
<evidence type="ECO:0000313" key="9">
    <source>
        <dbReference type="EMBL" id="KAE9278838.1"/>
    </source>
</evidence>
<dbReference type="AlphaFoldDB" id="A0A6A3X9C9"/>
<dbReference type="Proteomes" id="UP000440367">
    <property type="component" value="Unassembled WGS sequence"/>
</dbReference>
<evidence type="ECO:0000313" key="6">
    <source>
        <dbReference type="EMBL" id="KAE9192554.1"/>
    </source>
</evidence>
<dbReference type="EMBL" id="QXGA01001698">
    <property type="protein sequence ID" value="KAE9112660.1"/>
    <property type="molecule type" value="Genomic_DNA"/>
</dbReference>
<evidence type="ECO:0000313" key="12">
    <source>
        <dbReference type="Proteomes" id="UP000437068"/>
    </source>
</evidence>
<reference evidence="10 11" key="1">
    <citation type="submission" date="2018-08" db="EMBL/GenBank/DDBJ databases">
        <title>Genomic investigation of the strawberry pathogen Phytophthora fragariae indicates pathogenicity is determined by transcriptional variation in three key races.</title>
        <authorList>
            <person name="Adams T.M."/>
            <person name="Armitage A.D."/>
            <person name="Sobczyk M.K."/>
            <person name="Bates H.J."/>
            <person name="Dunwell J.M."/>
            <person name="Nellist C.F."/>
            <person name="Harrison R.J."/>
        </authorList>
    </citation>
    <scope>NUCLEOTIDE SEQUENCE [LARGE SCALE GENOMIC DNA]</scope>
    <source>
        <strain evidence="9 12">A4</strain>
        <strain evidence="8 13">BC-1</strain>
        <strain evidence="6 17">BC-23</strain>
        <strain evidence="7 11">NOV-27</strain>
        <strain evidence="5 14">NOV-5</strain>
        <strain evidence="3 15">NOV-71</strain>
        <strain evidence="1 10">NOV-9</strain>
        <strain evidence="4 18">ONT-3</strain>
        <strain evidence="2 16">SCRP245</strain>
    </source>
</reference>
<evidence type="ECO:0000313" key="16">
    <source>
        <dbReference type="Proteomes" id="UP000460718"/>
    </source>
</evidence>
<dbReference type="Proteomes" id="UP000460718">
    <property type="component" value="Unassembled WGS sequence"/>
</dbReference>
<organism evidence="7 11">
    <name type="scientific">Phytophthora fragariae</name>
    <dbReference type="NCBI Taxonomy" id="53985"/>
    <lineage>
        <taxon>Eukaryota</taxon>
        <taxon>Sar</taxon>
        <taxon>Stramenopiles</taxon>
        <taxon>Oomycota</taxon>
        <taxon>Peronosporomycetes</taxon>
        <taxon>Peronosporales</taxon>
        <taxon>Peronosporaceae</taxon>
        <taxon>Phytophthora</taxon>
    </lineage>
</organism>
<dbReference type="EMBL" id="QXGF01000641">
    <property type="protein sequence ID" value="KAE8937399.1"/>
    <property type="molecule type" value="Genomic_DNA"/>
</dbReference>
<dbReference type="Proteomes" id="UP000441208">
    <property type="component" value="Unassembled WGS sequence"/>
</dbReference>
<evidence type="ECO:0000313" key="18">
    <source>
        <dbReference type="Proteomes" id="UP000488956"/>
    </source>
</evidence>
<evidence type="ECO:0000313" key="2">
    <source>
        <dbReference type="EMBL" id="KAE9010920.1"/>
    </source>
</evidence>
<dbReference type="Proteomes" id="UP000488956">
    <property type="component" value="Unassembled WGS sequence"/>
</dbReference>
<dbReference type="Proteomes" id="UP000476176">
    <property type="component" value="Unassembled WGS sequence"/>
</dbReference>
<evidence type="ECO:0000313" key="8">
    <source>
        <dbReference type="EMBL" id="KAE9229172.1"/>
    </source>
</evidence>
<evidence type="ECO:0000313" key="13">
    <source>
        <dbReference type="Proteomes" id="UP000440367"/>
    </source>
</evidence>
<evidence type="ECO:0000313" key="5">
    <source>
        <dbReference type="EMBL" id="KAE9112660.1"/>
    </source>
</evidence>
<comment type="caution">
    <text evidence="7">The sequence shown here is derived from an EMBL/GenBank/DDBJ whole genome shotgun (WGS) entry which is preliminary data.</text>
</comment>
<dbReference type="EMBL" id="QXFW01000482">
    <property type="protein sequence ID" value="KAE9010920.1"/>
    <property type="molecule type" value="Genomic_DNA"/>
</dbReference>
<dbReference type="EMBL" id="QXFZ01000895">
    <property type="protein sequence ID" value="KAE9101906.1"/>
    <property type="molecule type" value="Genomic_DNA"/>
</dbReference>
<gene>
    <name evidence="9" type="ORF">PF001_g24984</name>
    <name evidence="8" type="ORF">PF002_g13374</name>
    <name evidence="6" type="ORF">PF004_g21271</name>
    <name evidence="7" type="ORF">PF005_g17560</name>
    <name evidence="5" type="ORF">PF006_g19925</name>
    <name evidence="3" type="ORF">PF007_g14948</name>
    <name evidence="1" type="ORF">PF009_g12696</name>
    <name evidence="4" type="ORF">PF010_g12984</name>
    <name evidence="2" type="ORF">PF011_g9596</name>
</gene>
<dbReference type="EMBL" id="QXGE01002834">
    <property type="protein sequence ID" value="KAE9278838.1"/>
    <property type="molecule type" value="Genomic_DNA"/>
</dbReference>
<dbReference type="EMBL" id="QXGC01001990">
    <property type="protein sequence ID" value="KAE9192554.1"/>
    <property type="molecule type" value="Genomic_DNA"/>
</dbReference>
<accession>A0A6A3X9C9</accession>
<evidence type="ECO:0000313" key="7">
    <source>
        <dbReference type="EMBL" id="KAE9194769.1"/>
    </source>
</evidence>
<dbReference type="Proteomes" id="UP000440732">
    <property type="component" value="Unassembled WGS sequence"/>
</dbReference>
<evidence type="ECO:0000313" key="14">
    <source>
        <dbReference type="Proteomes" id="UP000440732"/>
    </source>
</evidence>
<evidence type="ECO:0000313" key="1">
    <source>
        <dbReference type="EMBL" id="KAE8937399.1"/>
    </source>
</evidence>
<evidence type="ECO:0000313" key="3">
    <source>
        <dbReference type="EMBL" id="KAE9101906.1"/>
    </source>
</evidence>
<dbReference type="Proteomes" id="UP000429523">
    <property type="component" value="Unassembled WGS sequence"/>
</dbReference>
<dbReference type="Proteomes" id="UP000433483">
    <property type="component" value="Unassembled WGS sequence"/>
</dbReference>
<evidence type="ECO:0000313" key="15">
    <source>
        <dbReference type="Proteomes" id="UP000441208"/>
    </source>
</evidence>
<proteinExistence type="predicted"/>
<evidence type="ECO:0000313" key="10">
    <source>
        <dbReference type="Proteomes" id="UP000429523"/>
    </source>
</evidence>
<protein>
    <submittedName>
        <fullName evidence="7">Uncharacterized protein</fullName>
    </submittedName>
</protein>
<evidence type="ECO:0000313" key="17">
    <source>
        <dbReference type="Proteomes" id="UP000476176"/>
    </source>
</evidence>
<keyword evidence="11" id="KW-1185">Reference proteome</keyword>
<name>A0A6A3X9C9_9STRA</name>
<evidence type="ECO:0000313" key="11">
    <source>
        <dbReference type="Proteomes" id="UP000433483"/>
    </source>
</evidence>
<evidence type="ECO:0000313" key="4">
    <source>
        <dbReference type="EMBL" id="KAE9105519.1"/>
    </source>
</evidence>
<sequence>MTVAGVPAYVAVGCCVFLVALQVWLCSCETQELLPVSVPTIPLALRHRRLPVSSICLCLHSLCVSAALRGG</sequence>
<dbReference type="EMBL" id="QXFX01000747">
    <property type="protein sequence ID" value="KAE9105519.1"/>
    <property type="molecule type" value="Genomic_DNA"/>
</dbReference>
<dbReference type="Proteomes" id="UP000437068">
    <property type="component" value="Unassembled WGS sequence"/>
</dbReference>
<dbReference type="EMBL" id="QXGD01000674">
    <property type="protein sequence ID" value="KAE9229172.1"/>
    <property type="molecule type" value="Genomic_DNA"/>
</dbReference>